<comment type="caution">
    <text evidence="1">The sequence shown here is derived from an EMBL/GenBank/DDBJ whole genome shotgun (WGS) entry which is preliminary data.</text>
</comment>
<evidence type="ECO:0000313" key="2">
    <source>
        <dbReference type="Proteomes" id="UP001153331"/>
    </source>
</evidence>
<dbReference type="EMBL" id="JAPHNI010000515">
    <property type="protein sequence ID" value="KAJ8110291.1"/>
    <property type="molecule type" value="Genomic_DNA"/>
</dbReference>
<name>A0ACC2I4V2_9PLEO</name>
<organism evidence="1 2">
    <name type="scientific">Boeremia exigua</name>
    <dbReference type="NCBI Taxonomy" id="749465"/>
    <lineage>
        <taxon>Eukaryota</taxon>
        <taxon>Fungi</taxon>
        <taxon>Dikarya</taxon>
        <taxon>Ascomycota</taxon>
        <taxon>Pezizomycotina</taxon>
        <taxon>Dothideomycetes</taxon>
        <taxon>Pleosporomycetidae</taxon>
        <taxon>Pleosporales</taxon>
        <taxon>Pleosporineae</taxon>
        <taxon>Didymellaceae</taxon>
        <taxon>Boeremia</taxon>
    </lineage>
</organism>
<reference evidence="1" key="1">
    <citation type="submission" date="2022-11" db="EMBL/GenBank/DDBJ databases">
        <title>Genome Sequence of Boeremia exigua.</title>
        <authorList>
            <person name="Buettner E."/>
        </authorList>
    </citation>
    <scope>NUCLEOTIDE SEQUENCE</scope>
    <source>
        <strain evidence="1">CU02</strain>
    </source>
</reference>
<sequence>MRFTIAVSALFAAVLAAPAPQTSDCPNPAHCGSAPDPSTYENVDITGLYIRKNNGIQNAGFKLTGDNATDLACEIGPVAELPSEVVTCGDSKYRFGLTKGESSEFGLAVYHETGLASGKYLIGDVPTYCRAGGNGPDDFVCNQVGDYLTFVLV</sequence>
<keyword evidence="2" id="KW-1185">Reference proteome</keyword>
<gene>
    <name evidence="1" type="ORF">OPT61_g6833</name>
</gene>
<accession>A0ACC2I4V2</accession>
<proteinExistence type="predicted"/>
<protein>
    <submittedName>
        <fullName evidence="1">Uncharacterized protein</fullName>
    </submittedName>
</protein>
<dbReference type="Proteomes" id="UP001153331">
    <property type="component" value="Unassembled WGS sequence"/>
</dbReference>
<evidence type="ECO:0000313" key="1">
    <source>
        <dbReference type="EMBL" id="KAJ8110291.1"/>
    </source>
</evidence>